<feature type="transmembrane region" description="Helical" evidence="1">
    <location>
        <begin position="191"/>
        <end position="210"/>
    </location>
</feature>
<reference evidence="2 3" key="1">
    <citation type="submission" date="2019-07" db="EMBL/GenBank/DDBJ databases">
        <title>Genome assembly of two rare yeast pathogens: Diutina rugosa and Trichomonascus ciferrii.</title>
        <authorList>
            <person name="Mixao V."/>
            <person name="Saus E."/>
            <person name="Hansen A."/>
            <person name="Lass-Flor C."/>
            <person name="Gabaldon T."/>
        </authorList>
    </citation>
    <scope>NUCLEOTIDE SEQUENCE [LARGE SCALE GENOMIC DNA]</scope>
    <source>
        <strain evidence="2 3">CBS 613</strain>
    </source>
</reference>
<dbReference type="RefSeq" id="XP_034011092.1">
    <property type="nucleotide sequence ID" value="XM_034156904.1"/>
</dbReference>
<dbReference type="EMBL" id="SWFT01000120">
    <property type="protein sequence ID" value="KAA8899814.1"/>
    <property type="molecule type" value="Genomic_DNA"/>
</dbReference>
<keyword evidence="1" id="KW-0472">Membrane</keyword>
<protein>
    <submittedName>
        <fullName evidence="2">Uncharacterized protein</fullName>
    </submittedName>
</protein>
<dbReference type="VEuPathDB" id="FungiDB:DIURU_004071"/>
<organism evidence="2 3">
    <name type="scientific">Diutina rugosa</name>
    <name type="common">Yeast</name>
    <name type="synonym">Candida rugosa</name>
    <dbReference type="NCBI Taxonomy" id="5481"/>
    <lineage>
        <taxon>Eukaryota</taxon>
        <taxon>Fungi</taxon>
        <taxon>Dikarya</taxon>
        <taxon>Ascomycota</taxon>
        <taxon>Saccharomycotina</taxon>
        <taxon>Pichiomycetes</taxon>
        <taxon>Debaryomycetaceae</taxon>
        <taxon>Diutina</taxon>
    </lineage>
</organism>
<sequence length="243" mass="26821">MGHREGRLRQCFVDASNDGHTLVGDEIRRFVTLVAATGYGKSLTADKLAVVDTLPRECQLTWDDAAEFIATLSGSDDPPKPPGEPHPLADLLCRWLDQPAPPSPVIDPRVVDPITNTPGGDLRLQSEYIECLEQQRRRGTRSRRQADLEATIIGLGDEDVRRSRNAAAVAHLPRVVRLPPVTTSGWRDRRVIAGAVAVVAVAGWLLRYAHAVASIGAAMPLWAEVYARLVEPGPEFYRRYRYS</sequence>
<keyword evidence="1" id="KW-0812">Transmembrane</keyword>
<keyword evidence="3" id="KW-1185">Reference proteome</keyword>
<evidence type="ECO:0000256" key="1">
    <source>
        <dbReference type="SAM" id="Phobius"/>
    </source>
</evidence>
<comment type="caution">
    <text evidence="2">The sequence shown here is derived from an EMBL/GenBank/DDBJ whole genome shotgun (WGS) entry which is preliminary data.</text>
</comment>
<name>A0A642UIJ8_DIURU</name>
<gene>
    <name evidence="2" type="ORF">DIURU_004071</name>
</gene>
<keyword evidence="1" id="KW-1133">Transmembrane helix</keyword>
<accession>A0A642UIJ8</accession>
<dbReference type="AlphaFoldDB" id="A0A642UIJ8"/>
<evidence type="ECO:0000313" key="3">
    <source>
        <dbReference type="Proteomes" id="UP000449547"/>
    </source>
</evidence>
<evidence type="ECO:0000313" key="2">
    <source>
        <dbReference type="EMBL" id="KAA8899814.1"/>
    </source>
</evidence>
<proteinExistence type="predicted"/>
<dbReference type="Proteomes" id="UP000449547">
    <property type="component" value="Unassembled WGS sequence"/>
</dbReference>
<dbReference type="GeneID" id="54782722"/>